<evidence type="ECO:0000256" key="5">
    <source>
        <dbReference type="SAM" id="MobiDB-lite"/>
    </source>
</evidence>
<evidence type="ECO:0000256" key="2">
    <source>
        <dbReference type="ARBA" id="ARBA00022692"/>
    </source>
</evidence>
<dbReference type="Pfam" id="PF07690">
    <property type="entry name" value="MFS_1"/>
    <property type="match status" value="1"/>
</dbReference>
<feature type="transmembrane region" description="Helical" evidence="6">
    <location>
        <begin position="181"/>
        <end position="202"/>
    </location>
</feature>
<organism evidence="7 8">
    <name type="scientific">Aulographum hederae CBS 113979</name>
    <dbReference type="NCBI Taxonomy" id="1176131"/>
    <lineage>
        <taxon>Eukaryota</taxon>
        <taxon>Fungi</taxon>
        <taxon>Dikarya</taxon>
        <taxon>Ascomycota</taxon>
        <taxon>Pezizomycotina</taxon>
        <taxon>Dothideomycetes</taxon>
        <taxon>Pleosporomycetidae</taxon>
        <taxon>Aulographales</taxon>
        <taxon>Aulographaceae</taxon>
    </lineage>
</organism>
<proteinExistence type="predicted"/>
<keyword evidence="3 6" id="KW-1133">Transmembrane helix</keyword>
<protein>
    <submittedName>
        <fullName evidence="7">MFS general substrate transporter</fullName>
    </submittedName>
</protein>
<gene>
    <name evidence="7" type="ORF">K402DRAFT_327847</name>
</gene>
<dbReference type="PANTHER" id="PTHR23507:SF13">
    <property type="entry name" value="MFS GENERAL SUBSTRATE TRANSPORTER"/>
    <property type="match status" value="1"/>
</dbReference>
<dbReference type="InterPro" id="IPR011701">
    <property type="entry name" value="MFS"/>
</dbReference>
<sequence>MVDPSLTLDSLIYIFRLMTCEEYYKYHEEPPPSATTGRCDNHEIEAITSFQVALLGASTTFFGVLNLFITGWTIKRLGIKRALLIQIFWPAVRLLVQNVGVVLGAAPGIITIQSSQVLTIVGGPAGYLLALNSYVTEICLPEARTGALGRLTGSAMFGTAIGYLAGGLISEAFGIVAPFRVTLILFLLSCLYAAIFLPMIPLNKDAEVRGPKGFSSFFGPLRMFVPQKWVLRDGRTRKEYGVLLLGIGVFAGILATGYIPVLLQMYATDVFHFGTAENSYIVSLNSLIRGLFLTLAFPRIISVGRKWMDKRHKSKYNKGNQEEENQSIPDLPADIASLAGVPSLPENEEEPIEPPKLANEEETFTFDLLFTKYSLIVDGVLTTAATFIGQGWQLYLVAAILPLASGTGSAAKGSILQMIPASQRTDALSAISLVEMVARVSTTSVFGIVFAAFATIEKPHLVFACNGGVALVGFVVLLFCHFPPEGSRRVQDHVHHDSEQSNEPTDE</sequence>
<evidence type="ECO:0000256" key="1">
    <source>
        <dbReference type="ARBA" id="ARBA00004141"/>
    </source>
</evidence>
<dbReference type="EMBL" id="ML977147">
    <property type="protein sequence ID" value="KAF1988875.1"/>
    <property type="molecule type" value="Genomic_DNA"/>
</dbReference>
<dbReference type="SUPFAM" id="SSF103473">
    <property type="entry name" value="MFS general substrate transporter"/>
    <property type="match status" value="2"/>
</dbReference>
<feature type="region of interest" description="Disordered" evidence="5">
    <location>
        <begin position="488"/>
        <end position="507"/>
    </location>
</feature>
<dbReference type="OrthoDB" id="5204190at2759"/>
<feature type="transmembrane region" description="Helical" evidence="6">
    <location>
        <begin position="50"/>
        <end position="70"/>
    </location>
</feature>
<evidence type="ECO:0000256" key="3">
    <source>
        <dbReference type="ARBA" id="ARBA00022989"/>
    </source>
</evidence>
<keyword evidence="4 6" id="KW-0472">Membrane</keyword>
<evidence type="ECO:0000313" key="7">
    <source>
        <dbReference type="EMBL" id="KAF1988875.1"/>
    </source>
</evidence>
<feature type="transmembrane region" description="Helical" evidence="6">
    <location>
        <begin position="460"/>
        <end position="480"/>
    </location>
</feature>
<accession>A0A6G1H6T6</accession>
<evidence type="ECO:0000256" key="4">
    <source>
        <dbReference type="ARBA" id="ARBA00023136"/>
    </source>
</evidence>
<feature type="compositionally biased region" description="Basic and acidic residues" evidence="5">
    <location>
        <begin position="488"/>
        <end position="499"/>
    </location>
</feature>
<feature type="transmembrane region" description="Helical" evidence="6">
    <location>
        <begin position="280"/>
        <end position="301"/>
    </location>
</feature>
<feature type="transmembrane region" description="Helical" evidence="6">
    <location>
        <begin position="427"/>
        <end position="454"/>
    </location>
</feature>
<feature type="transmembrane region" description="Helical" evidence="6">
    <location>
        <begin position="147"/>
        <end position="169"/>
    </location>
</feature>
<dbReference type="PANTHER" id="PTHR23507">
    <property type="entry name" value="ZGC:174356"/>
    <property type="match status" value="1"/>
</dbReference>
<dbReference type="InterPro" id="IPR036259">
    <property type="entry name" value="MFS_trans_sf"/>
</dbReference>
<dbReference type="GO" id="GO:0016020">
    <property type="term" value="C:membrane"/>
    <property type="evidence" value="ECO:0007669"/>
    <property type="project" value="UniProtKB-SubCell"/>
</dbReference>
<evidence type="ECO:0000313" key="8">
    <source>
        <dbReference type="Proteomes" id="UP000800041"/>
    </source>
</evidence>
<dbReference type="Proteomes" id="UP000800041">
    <property type="component" value="Unassembled WGS sequence"/>
</dbReference>
<reference evidence="7" key="1">
    <citation type="journal article" date="2020" name="Stud. Mycol.">
        <title>101 Dothideomycetes genomes: a test case for predicting lifestyles and emergence of pathogens.</title>
        <authorList>
            <person name="Haridas S."/>
            <person name="Albert R."/>
            <person name="Binder M."/>
            <person name="Bloem J."/>
            <person name="Labutti K."/>
            <person name="Salamov A."/>
            <person name="Andreopoulos B."/>
            <person name="Baker S."/>
            <person name="Barry K."/>
            <person name="Bills G."/>
            <person name="Bluhm B."/>
            <person name="Cannon C."/>
            <person name="Castanera R."/>
            <person name="Culley D."/>
            <person name="Daum C."/>
            <person name="Ezra D."/>
            <person name="Gonzalez J."/>
            <person name="Henrissat B."/>
            <person name="Kuo A."/>
            <person name="Liang C."/>
            <person name="Lipzen A."/>
            <person name="Lutzoni F."/>
            <person name="Magnuson J."/>
            <person name="Mondo S."/>
            <person name="Nolan M."/>
            <person name="Ohm R."/>
            <person name="Pangilinan J."/>
            <person name="Park H.-J."/>
            <person name="Ramirez L."/>
            <person name="Alfaro M."/>
            <person name="Sun H."/>
            <person name="Tritt A."/>
            <person name="Yoshinaga Y."/>
            <person name="Zwiers L.-H."/>
            <person name="Turgeon B."/>
            <person name="Goodwin S."/>
            <person name="Spatafora J."/>
            <person name="Crous P."/>
            <person name="Grigoriev I."/>
        </authorList>
    </citation>
    <scope>NUCLEOTIDE SEQUENCE</scope>
    <source>
        <strain evidence="7">CBS 113979</strain>
    </source>
</reference>
<feature type="transmembrane region" description="Helical" evidence="6">
    <location>
        <begin position="240"/>
        <end position="260"/>
    </location>
</feature>
<name>A0A6G1H6T6_9PEZI</name>
<evidence type="ECO:0000256" key="6">
    <source>
        <dbReference type="SAM" id="Phobius"/>
    </source>
</evidence>
<dbReference type="AlphaFoldDB" id="A0A6G1H6T6"/>
<comment type="subcellular location">
    <subcellularLocation>
        <location evidence="1">Membrane</location>
        <topology evidence="1">Multi-pass membrane protein</topology>
    </subcellularLocation>
</comment>
<dbReference type="Gene3D" id="1.20.1250.20">
    <property type="entry name" value="MFS general substrate transporter like domains"/>
    <property type="match status" value="2"/>
</dbReference>
<keyword evidence="8" id="KW-1185">Reference proteome</keyword>
<feature type="transmembrane region" description="Helical" evidence="6">
    <location>
        <begin position="82"/>
        <end position="110"/>
    </location>
</feature>
<dbReference type="GO" id="GO:0022857">
    <property type="term" value="F:transmembrane transporter activity"/>
    <property type="evidence" value="ECO:0007669"/>
    <property type="project" value="InterPro"/>
</dbReference>
<feature type="transmembrane region" description="Helical" evidence="6">
    <location>
        <begin position="116"/>
        <end position="135"/>
    </location>
</feature>
<keyword evidence="2 6" id="KW-0812">Transmembrane</keyword>